<dbReference type="GO" id="GO:0003677">
    <property type="term" value="F:DNA binding"/>
    <property type="evidence" value="ECO:0007669"/>
    <property type="project" value="InterPro"/>
</dbReference>
<evidence type="ECO:0008006" key="3">
    <source>
        <dbReference type="Google" id="ProtNLM"/>
    </source>
</evidence>
<dbReference type="Gene3D" id="2.60.120.10">
    <property type="entry name" value="Jelly Rolls"/>
    <property type="match status" value="1"/>
</dbReference>
<proteinExistence type="predicted"/>
<comment type="caution">
    <text evidence="1">The sequence shown here is derived from an EMBL/GenBank/DDBJ whole genome shotgun (WGS) entry which is preliminary data.</text>
</comment>
<dbReference type="GO" id="GO:0006355">
    <property type="term" value="P:regulation of DNA-templated transcription"/>
    <property type="evidence" value="ECO:0007669"/>
    <property type="project" value="InterPro"/>
</dbReference>
<dbReference type="InterPro" id="IPR014710">
    <property type="entry name" value="RmlC-like_jellyroll"/>
</dbReference>
<sequence>MDRFIRRMLVCNLEARIAHYLRDHLTGDDILLPDSQPRIAAKVNASRTRVNITLQNWVKSGEIKVSRNRVTIQSEQFWKKYLVE</sequence>
<gene>
    <name evidence="1" type="ORF">GCM10007315_31440</name>
</gene>
<dbReference type="SUPFAM" id="SSF46785">
    <property type="entry name" value="Winged helix' DNA-binding domain"/>
    <property type="match status" value="1"/>
</dbReference>
<reference evidence="1" key="2">
    <citation type="submission" date="2020-09" db="EMBL/GenBank/DDBJ databases">
        <authorList>
            <person name="Sun Q."/>
            <person name="Kim S."/>
        </authorList>
    </citation>
    <scope>NUCLEOTIDE SEQUENCE</scope>
    <source>
        <strain evidence="1">KCTC 23310</strain>
    </source>
</reference>
<evidence type="ECO:0000313" key="2">
    <source>
        <dbReference type="Proteomes" id="UP000638981"/>
    </source>
</evidence>
<accession>A0A918WPS6</accession>
<evidence type="ECO:0000313" key="1">
    <source>
        <dbReference type="EMBL" id="GHC64671.1"/>
    </source>
</evidence>
<dbReference type="Proteomes" id="UP000638981">
    <property type="component" value="Unassembled WGS sequence"/>
</dbReference>
<dbReference type="AlphaFoldDB" id="A0A918WPS6"/>
<dbReference type="EMBL" id="BMYJ01000011">
    <property type="protein sequence ID" value="GHC64671.1"/>
    <property type="molecule type" value="Genomic_DNA"/>
</dbReference>
<protein>
    <recommendedName>
        <fullName evidence="3">Helix-turn-helix domain-containing protein</fullName>
    </recommendedName>
</protein>
<reference evidence="1" key="1">
    <citation type="journal article" date="2014" name="Int. J. Syst. Evol. Microbiol.">
        <title>Complete genome sequence of Corynebacterium casei LMG S-19264T (=DSM 44701T), isolated from a smear-ripened cheese.</title>
        <authorList>
            <consortium name="US DOE Joint Genome Institute (JGI-PGF)"/>
            <person name="Walter F."/>
            <person name="Albersmeier A."/>
            <person name="Kalinowski J."/>
            <person name="Ruckert C."/>
        </authorList>
    </citation>
    <scope>NUCLEOTIDE SEQUENCE</scope>
    <source>
        <strain evidence="1">KCTC 23310</strain>
    </source>
</reference>
<organism evidence="1 2">
    <name type="scientific">Neogemmobacter tilapiae</name>
    <dbReference type="NCBI Taxonomy" id="875041"/>
    <lineage>
        <taxon>Bacteria</taxon>
        <taxon>Pseudomonadati</taxon>
        <taxon>Pseudomonadota</taxon>
        <taxon>Alphaproteobacteria</taxon>
        <taxon>Rhodobacterales</taxon>
        <taxon>Paracoccaceae</taxon>
        <taxon>Neogemmobacter</taxon>
    </lineage>
</organism>
<dbReference type="InterPro" id="IPR036390">
    <property type="entry name" value="WH_DNA-bd_sf"/>
</dbReference>
<name>A0A918WPS6_9RHOB</name>
<keyword evidence="2" id="KW-1185">Reference proteome</keyword>